<dbReference type="AlphaFoldDB" id="A0A1S4EZK0"/>
<reference evidence="8" key="3">
    <citation type="submission" date="2012-09" db="EMBL/GenBank/DDBJ databases">
        <authorList>
            <consortium name="VectorBase"/>
        </authorList>
    </citation>
    <scope>NUCLEOTIDE SEQUENCE</scope>
    <source>
        <strain evidence="8">Liverpool</strain>
    </source>
</reference>
<evidence type="ECO:0000256" key="6">
    <source>
        <dbReference type="SAM" id="MobiDB-lite"/>
    </source>
</evidence>
<feature type="region of interest" description="Disordered" evidence="6">
    <location>
        <begin position="212"/>
        <end position="267"/>
    </location>
</feature>
<dbReference type="PROSITE" id="PS50950">
    <property type="entry name" value="ZF_THAP"/>
    <property type="match status" value="1"/>
</dbReference>
<evidence type="ECO:0000259" key="7">
    <source>
        <dbReference type="PROSITE" id="PS50950"/>
    </source>
</evidence>
<dbReference type="KEGG" id="aag:5572072"/>
<accession>A0A1S4EZK0</accession>
<name>A0A1S4EZK0_AEDAE</name>
<evidence type="ECO:0000313" key="9">
    <source>
        <dbReference type="Proteomes" id="UP000682892"/>
    </source>
</evidence>
<evidence type="ECO:0000256" key="3">
    <source>
        <dbReference type="ARBA" id="ARBA00022833"/>
    </source>
</evidence>
<reference evidence="8" key="1">
    <citation type="submission" date="2005-10" db="EMBL/GenBank/DDBJ databases">
        <authorList>
            <person name="Loftus B.J."/>
            <person name="Nene V.M."/>
            <person name="Hannick L.I."/>
            <person name="Bidwell S."/>
            <person name="Haas B."/>
            <person name="Amedeo P."/>
            <person name="Orvis J."/>
            <person name="Wortman J.R."/>
            <person name="White O.R."/>
            <person name="Salzberg S."/>
            <person name="Shumway M."/>
            <person name="Koo H."/>
            <person name="Zhao Y."/>
            <person name="Holmes M."/>
            <person name="Miller J."/>
            <person name="Schatz M."/>
            <person name="Pop M."/>
            <person name="Pai G."/>
            <person name="Utterback T."/>
            <person name="Rogers Y.-H."/>
            <person name="Kravitz S."/>
            <person name="Fraser C.M."/>
        </authorList>
    </citation>
    <scope>NUCLEOTIDE SEQUENCE</scope>
    <source>
        <strain evidence="8">Liverpool</strain>
    </source>
</reference>
<dbReference type="Pfam" id="PF05485">
    <property type="entry name" value="THAP"/>
    <property type="match status" value="1"/>
</dbReference>
<feature type="domain" description="THAP-type" evidence="7">
    <location>
        <begin position="1"/>
        <end position="83"/>
    </location>
</feature>
<evidence type="ECO:0000313" key="8">
    <source>
        <dbReference type="EMBL" id="EAT47157.1"/>
    </source>
</evidence>
<dbReference type="InterPro" id="IPR026516">
    <property type="entry name" value="THAP1/10"/>
</dbReference>
<dbReference type="SUPFAM" id="SSF57716">
    <property type="entry name" value="Glucocorticoid receptor-like (DNA-binding domain)"/>
    <property type="match status" value="1"/>
</dbReference>
<proteinExistence type="predicted"/>
<keyword evidence="3" id="KW-0862">Zinc</keyword>
<dbReference type="EMBL" id="CH477225">
    <property type="protein sequence ID" value="EAT47157.1"/>
    <property type="molecule type" value="Genomic_DNA"/>
</dbReference>
<feature type="region of interest" description="Disordered" evidence="6">
    <location>
        <begin position="76"/>
        <end position="102"/>
    </location>
</feature>
<organism evidence="8 9">
    <name type="scientific">Aedes aegypti</name>
    <name type="common">Yellowfever mosquito</name>
    <name type="synonym">Culex aegypti</name>
    <dbReference type="NCBI Taxonomy" id="7159"/>
    <lineage>
        <taxon>Eukaryota</taxon>
        <taxon>Metazoa</taxon>
        <taxon>Ecdysozoa</taxon>
        <taxon>Arthropoda</taxon>
        <taxon>Hexapoda</taxon>
        <taxon>Insecta</taxon>
        <taxon>Pterygota</taxon>
        <taxon>Neoptera</taxon>
        <taxon>Endopterygota</taxon>
        <taxon>Diptera</taxon>
        <taxon>Nematocera</taxon>
        <taxon>Culicoidea</taxon>
        <taxon>Culicidae</taxon>
        <taxon>Culicinae</taxon>
        <taxon>Aedini</taxon>
        <taxon>Aedes</taxon>
        <taxon>Stegomyia</taxon>
    </lineage>
</organism>
<dbReference type="GO" id="GO:0043565">
    <property type="term" value="F:sequence-specific DNA binding"/>
    <property type="evidence" value="ECO:0007669"/>
    <property type="project" value="InterPro"/>
</dbReference>
<evidence type="ECO:0000256" key="2">
    <source>
        <dbReference type="ARBA" id="ARBA00022771"/>
    </source>
</evidence>
<reference evidence="8" key="2">
    <citation type="journal article" date="2007" name="Science">
        <title>Genome sequence of Aedes aegypti, a major arbovirus vector.</title>
        <authorList>
            <person name="Nene V."/>
            <person name="Wortman J.R."/>
            <person name="Lawson D."/>
            <person name="Haas B."/>
            <person name="Kodira C."/>
            <person name="Tu Z.J."/>
            <person name="Loftus B."/>
            <person name="Xi Z."/>
            <person name="Megy K."/>
            <person name="Grabherr M."/>
            <person name="Ren Q."/>
            <person name="Zdobnov E.M."/>
            <person name="Lobo N.F."/>
            <person name="Campbell K.S."/>
            <person name="Brown S.E."/>
            <person name="Bonaldo M.F."/>
            <person name="Zhu J."/>
            <person name="Sinkins S.P."/>
            <person name="Hogenkamp D.G."/>
            <person name="Amedeo P."/>
            <person name="Arensburger P."/>
            <person name="Atkinson P.W."/>
            <person name="Bidwell S."/>
            <person name="Biedler J."/>
            <person name="Birney E."/>
            <person name="Bruggner R.V."/>
            <person name="Costas J."/>
            <person name="Coy M.R."/>
            <person name="Crabtree J."/>
            <person name="Crawford M."/>
            <person name="Debruyn B."/>
            <person name="Decaprio D."/>
            <person name="Eiglmeier K."/>
            <person name="Eisenstadt E."/>
            <person name="El-Dorry H."/>
            <person name="Gelbart W.M."/>
            <person name="Gomes S.L."/>
            <person name="Hammond M."/>
            <person name="Hannick L.I."/>
            <person name="Hogan J.R."/>
            <person name="Holmes M.H."/>
            <person name="Jaffe D."/>
            <person name="Johnston J.S."/>
            <person name="Kennedy R.C."/>
            <person name="Koo H."/>
            <person name="Kravitz S."/>
            <person name="Kriventseva E.V."/>
            <person name="Kulp D."/>
            <person name="Labutti K."/>
            <person name="Lee E."/>
            <person name="Li S."/>
            <person name="Lovin D.D."/>
            <person name="Mao C."/>
            <person name="Mauceli E."/>
            <person name="Menck C.F."/>
            <person name="Miller J.R."/>
            <person name="Montgomery P."/>
            <person name="Mori A."/>
            <person name="Nascimento A.L."/>
            <person name="Naveira H.F."/>
            <person name="Nusbaum C."/>
            <person name="O'leary S."/>
            <person name="Orvis J."/>
            <person name="Pertea M."/>
            <person name="Quesneville H."/>
            <person name="Reidenbach K.R."/>
            <person name="Rogers Y.H."/>
            <person name="Roth C.W."/>
            <person name="Schneider J.R."/>
            <person name="Schatz M."/>
            <person name="Shumway M."/>
            <person name="Stanke M."/>
            <person name="Stinson E.O."/>
            <person name="Tubio J.M."/>
            <person name="Vanzee J.P."/>
            <person name="Verjovski-Almeida S."/>
            <person name="Werner D."/>
            <person name="White O."/>
            <person name="Wyder S."/>
            <person name="Zeng Q."/>
            <person name="Zhao Q."/>
            <person name="Zhao Y."/>
            <person name="Hill C.A."/>
            <person name="Raikhel A.S."/>
            <person name="Soares M.B."/>
            <person name="Knudson D.L."/>
            <person name="Lee N.H."/>
            <person name="Galagan J."/>
            <person name="Salzberg S.L."/>
            <person name="Paulsen I.T."/>
            <person name="Dimopoulos G."/>
            <person name="Collins F.H."/>
            <person name="Birren B."/>
            <person name="Fraser-Liggett C.M."/>
            <person name="Severson D.W."/>
        </authorList>
    </citation>
    <scope>NUCLEOTIDE SEQUENCE [LARGE SCALE GENOMIC DNA]</scope>
    <source>
        <strain evidence="8">Liverpool</strain>
    </source>
</reference>
<dbReference type="OrthoDB" id="8062432at2759"/>
<keyword evidence="1" id="KW-0479">Metal-binding</keyword>
<dbReference type="Proteomes" id="UP000682892">
    <property type="component" value="Unassembled WGS sequence"/>
</dbReference>
<evidence type="ECO:0000256" key="4">
    <source>
        <dbReference type="ARBA" id="ARBA00023125"/>
    </source>
</evidence>
<dbReference type="InterPro" id="IPR006612">
    <property type="entry name" value="THAP_Znf"/>
</dbReference>
<dbReference type="Gene3D" id="6.20.210.20">
    <property type="entry name" value="THAP domain"/>
    <property type="match status" value="1"/>
</dbReference>
<keyword evidence="4 5" id="KW-0238">DNA-binding</keyword>
<dbReference type="SMART" id="SM00692">
    <property type="entry name" value="DM3"/>
    <property type="match status" value="1"/>
</dbReference>
<dbReference type="OMA" id="EMINIKQ"/>
<gene>
    <name evidence="8" type="ORF">AAEL801240</name>
    <name evidence="8" type="ORF">AaeL_AAEL001717</name>
</gene>
<protein>
    <submittedName>
        <fullName evidence="8">AAEL001717-PA</fullName>
    </submittedName>
</protein>
<sequence>MRCLIDNCDALLRHKWETGISSHRFPKNAGKRAAWLKILDPTGTQYKVTDNSRICSLHFVKSDFHEGFQGKRQLNPNALPSMNLGQASQLEGPQPPVEREPWDIPRKVPVRLKKSETIWVQPIRYAGDLKTAHMDQMSPRLAKHVLPKVYKQLQNTTIRLNRYKQRCRYYQRQTLQLKSLLIEMSAQHGISIPSGIRMREQIESLAGEIQMPMESDVEDADPDPLSGDNGEMKIEPPEETQDDPDDEEPNEDGNNDEEDDDDEDYLGVRLEDEAVQKLMAVL</sequence>
<keyword evidence="2 5" id="KW-0863">Zinc-finger</keyword>
<dbReference type="InterPro" id="IPR038441">
    <property type="entry name" value="THAP_Znf_sf"/>
</dbReference>
<dbReference type="GeneID" id="5572072"/>
<dbReference type="PANTHER" id="PTHR46600">
    <property type="entry name" value="THAP DOMAIN-CONTAINING"/>
    <property type="match status" value="1"/>
</dbReference>
<evidence type="ECO:0000256" key="5">
    <source>
        <dbReference type="PROSITE-ProRule" id="PRU00309"/>
    </source>
</evidence>
<feature type="compositionally biased region" description="Polar residues" evidence="6">
    <location>
        <begin position="76"/>
        <end position="91"/>
    </location>
</feature>
<dbReference type="GO" id="GO:0008270">
    <property type="term" value="F:zinc ion binding"/>
    <property type="evidence" value="ECO:0007669"/>
    <property type="project" value="UniProtKB-KW"/>
</dbReference>
<dbReference type="PANTHER" id="PTHR46600:SF11">
    <property type="entry name" value="THAP DOMAIN-CONTAINING PROTEIN 10"/>
    <property type="match status" value="1"/>
</dbReference>
<dbReference type="SMART" id="SM00980">
    <property type="entry name" value="THAP"/>
    <property type="match status" value="1"/>
</dbReference>
<feature type="compositionally biased region" description="Acidic residues" evidence="6">
    <location>
        <begin position="237"/>
        <end position="265"/>
    </location>
</feature>
<evidence type="ECO:0000256" key="1">
    <source>
        <dbReference type="ARBA" id="ARBA00022723"/>
    </source>
</evidence>
<dbReference type="HOGENOM" id="CLU_987714_0_0_1"/>